<dbReference type="InterPro" id="IPR001482">
    <property type="entry name" value="T2SS/T4SS_dom"/>
</dbReference>
<dbReference type="InterPro" id="IPR027417">
    <property type="entry name" value="P-loop_NTPase"/>
</dbReference>
<dbReference type="AlphaFoldDB" id="A0A1F7JJH5"/>
<comment type="similarity">
    <text evidence="1">Belongs to the GSP E family.</text>
</comment>
<dbReference type="Gene3D" id="3.30.450.90">
    <property type="match status" value="1"/>
</dbReference>
<dbReference type="GO" id="GO:0016887">
    <property type="term" value="F:ATP hydrolysis activity"/>
    <property type="evidence" value="ECO:0007669"/>
    <property type="project" value="TreeGrafter"/>
</dbReference>
<dbReference type="InterPro" id="IPR037257">
    <property type="entry name" value="T2SS_E_N_sf"/>
</dbReference>
<feature type="domain" description="Bacterial type II secretion system protein E" evidence="4">
    <location>
        <begin position="166"/>
        <end position="558"/>
    </location>
</feature>
<name>A0A1F7JJH5_9BACT</name>
<evidence type="ECO:0000256" key="1">
    <source>
        <dbReference type="ARBA" id="ARBA00006611"/>
    </source>
</evidence>
<dbReference type="SUPFAM" id="SSF52540">
    <property type="entry name" value="P-loop containing nucleoside triphosphate hydrolases"/>
    <property type="match status" value="1"/>
</dbReference>
<dbReference type="Pfam" id="PF00437">
    <property type="entry name" value="T2SSE"/>
    <property type="match status" value="1"/>
</dbReference>
<dbReference type="CDD" id="cd01129">
    <property type="entry name" value="PulE-GspE-like"/>
    <property type="match status" value="1"/>
</dbReference>
<accession>A0A1F7JJH5</accession>
<dbReference type="GO" id="GO:0005886">
    <property type="term" value="C:plasma membrane"/>
    <property type="evidence" value="ECO:0007669"/>
    <property type="project" value="TreeGrafter"/>
</dbReference>
<evidence type="ECO:0000256" key="3">
    <source>
        <dbReference type="ARBA" id="ARBA00022840"/>
    </source>
</evidence>
<gene>
    <name evidence="6" type="ORF">A3J15_03760</name>
</gene>
<reference evidence="6 7" key="1">
    <citation type="journal article" date="2016" name="Nat. Commun.">
        <title>Thousands of microbial genomes shed light on interconnected biogeochemical processes in an aquifer system.</title>
        <authorList>
            <person name="Anantharaman K."/>
            <person name="Brown C.T."/>
            <person name="Hug L.A."/>
            <person name="Sharon I."/>
            <person name="Castelle C.J."/>
            <person name="Probst A.J."/>
            <person name="Thomas B.C."/>
            <person name="Singh A."/>
            <person name="Wilkins M.J."/>
            <person name="Karaoz U."/>
            <person name="Brodie E.L."/>
            <person name="Williams K.H."/>
            <person name="Hubbard S.S."/>
            <person name="Banfield J.F."/>
        </authorList>
    </citation>
    <scope>NUCLEOTIDE SEQUENCE [LARGE SCALE GENOMIC DNA]</scope>
</reference>
<keyword evidence="3" id="KW-0067">ATP-binding</keyword>
<keyword evidence="2" id="KW-0547">Nucleotide-binding</keyword>
<organism evidence="6 7">
    <name type="scientific">Candidatus Roizmanbacteria bacterium RIFCSPLOWO2_02_FULL_38_10</name>
    <dbReference type="NCBI Taxonomy" id="1802074"/>
    <lineage>
        <taxon>Bacteria</taxon>
        <taxon>Candidatus Roizmaniibacteriota</taxon>
    </lineage>
</organism>
<comment type="caution">
    <text evidence="6">The sequence shown here is derived from an EMBL/GenBank/DDBJ whole genome shotgun (WGS) entry which is preliminary data.</text>
</comment>
<evidence type="ECO:0000256" key="2">
    <source>
        <dbReference type="ARBA" id="ARBA00022741"/>
    </source>
</evidence>
<evidence type="ECO:0000259" key="5">
    <source>
        <dbReference type="Pfam" id="PF05157"/>
    </source>
</evidence>
<dbReference type="SUPFAM" id="SSF160246">
    <property type="entry name" value="EspE N-terminal domain-like"/>
    <property type="match status" value="1"/>
</dbReference>
<dbReference type="STRING" id="1802074.A3J15_03760"/>
<dbReference type="InterPro" id="IPR007831">
    <property type="entry name" value="T2SS_GspE_N"/>
</dbReference>
<protein>
    <recommendedName>
        <fullName evidence="8">AAA+ ATPase domain-containing protein</fullName>
    </recommendedName>
</protein>
<dbReference type="GO" id="GO:0005524">
    <property type="term" value="F:ATP binding"/>
    <property type="evidence" value="ECO:0007669"/>
    <property type="project" value="UniProtKB-KW"/>
</dbReference>
<evidence type="ECO:0008006" key="8">
    <source>
        <dbReference type="Google" id="ProtNLM"/>
    </source>
</evidence>
<dbReference type="FunFam" id="3.40.50.300:FF:000398">
    <property type="entry name" value="Type IV pilus assembly ATPase PilB"/>
    <property type="match status" value="1"/>
</dbReference>
<sequence>MIISDEQLKNLVVQSGLIQEKNAEDLMVFAKAAEISFFDAIVEKNNIPEENLGRLIAQHLQLPFITLSKTAIQEDVFHILPERISRKYKAFPFYRDDTVVKVALANPGNTELISFISQKTNLSVSPYLALEHDINNATQLYRQELQKIIDQLIGQSSLGLDTYKSLDQAPIAKIVDLLIDYAYQSKTSDIHIEPQEKYSLVRFRIDGILHDVLTLPKNYHDRIITRIKVASKLRTDEHLSAQDGKMRLKLEEEMLDIRVSIIPIADGEKTVLRLLSSKSRKFTLSDLGMNNKDLKKVQDAFHKSYGMILSTGPTGSGKSTSIYAILKIINTREKNITTIEDPVEYRLKGINQIQVNTKTNLTFAAGLRSILRQDPNVIFVGEIRDVETAGIAVNAALTGHLVLSTLHTNDAATALPRLTDMKVEPFLVSSTVNVIIAQRLIRKICDNCRISYLIPEAELSKFFSTDVINRHFLSIATQKEIRIYKGSGCKICHNTGYSGRIGIFEVLEVSPNIKKMIVEKADSDVIIKAAIEEGMTTMLDDGIEKIAEGLTTIEEVLRVTKVQS</sequence>
<proteinExistence type="inferred from homology"/>
<feature type="domain" description="Type II secretion system protein GspE N-terminal" evidence="5">
    <location>
        <begin position="60"/>
        <end position="143"/>
    </location>
</feature>
<evidence type="ECO:0000259" key="4">
    <source>
        <dbReference type="Pfam" id="PF00437"/>
    </source>
</evidence>
<evidence type="ECO:0000313" key="6">
    <source>
        <dbReference type="EMBL" id="OGK55760.1"/>
    </source>
</evidence>
<dbReference type="Pfam" id="PF05157">
    <property type="entry name" value="MshEN"/>
    <property type="match status" value="1"/>
</dbReference>
<dbReference type="EMBL" id="MGAY01000054">
    <property type="protein sequence ID" value="OGK55760.1"/>
    <property type="molecule type" value="Genomic_DNA"/>
</dbReference>
<dbReference type="PANTHER" id="PTHR30258">
    <property type="entry name" value="TYPE II SECRETION SYSTEM PROTEIN GSPE-RELATED"/>
    <property type="match status" value="1"/>
</dbReference>
<dbReference type="PANTHER" id="PTHR30258:SF2">
    <property type="entry name" value="COMG OPERON PROTEIN 1"/>
    <property type="match status" value="1"/>
</dbReference>
<dbReference type="Proteomes" id="UP000176376">
    <property type="component" value="Unassembled WGS sequence"/>
</dbReference>
<dbReference type="Gene3D" id="3.40.50.300">
    <property type="entry name" value="P-loop containing nucleotide triphosphate hydrolases"/>
    <property type="match status" value="1"/>
</dbReference>
<evidence type="ECO:0000313" key="7">
    <source>
        <dbReference type="Proteomes" id="UP000176376"/>
    </source>
</evidence>
<dbReference type="Gene3D" id="3.30.300.160">
    <property type="entry name" value="Type II secretion system, protein E, N-terminal domain"/>
    <property type="match status" value="1"/>
</dbReference>